<dbReference type="HAMAP" id="MF_00394">
    <property type="entry name" value="NAD_Glyc3P_dehydrog"/>
    <property type="match status" value="1"/>
</dbReference>
<dbReference type="EMBL" id="JACBAZ010000001">
    <property type="protein sequence ID" value="NWK54735.1"/>
    <property type="molecule type" value="Genomic_DNA"/>
</dbReference>
<feature type="binding site" evidence="15">
    <location>
        <begin position="256"/>
        <end position="257"/>
    </location>
    <ligand>
        <name>substrate</name>
    </ligand>
</feature>
<feature type="binding site" evidence="13">
    <location>
        <position position="141"/>
    </location>
    <ligand>
        <name>NADPH</name>
        <dbReference type="ChEBI" id="CHEBI:57783"/>
    </ligand>
</feature>
<feature type="binding site" evidence="13">
    <location>
        <position position="255"/>
    </location>
    <ligand>
        <name>sn-glycerol 3-phosphate</name>
        <dbReference type="ChEBI" id="CHEBI:57597"/>
    </ligand>
</feature>
<feature type="active site" description="Proton acceptor" evidence="13 14">
    <location>
        <position position="192"/>
    </location>
</feature>
<keyword evidence="13" id="KW-0547">Nucleotide-binding</keyword>
<dbReference type="FunFam" id="1.10.1040.10:FF:000001">
    <property type="entry name" value="Glycerol-3-phosphate dehydrogenase [NAD(P)+]"/>
    <property type="match status" value="1"/>
</dbReference>
<evidence type="ECO:0000256" key="8">
    <source>
        <dbReference type="ARBA" id="ARBA00023264"/>
    </source>
</evidence>
<keyword evidence="21" id="KW-1185">Reference proteome</keyword>
<dbReference type="Pfam" id="PF01210">
    <property type="entry name" value="NAD_Gly3P_dh_N"/>
    <property type="match status" value="1"/>
</dbReference>
<feature type="domain" description="Glycerol-3-phosphate dehydrogenase NAD-dependent C-terminal" evidence="19">
    <location>
        <begin position="181"/>
        <end position="321"/>
    </location>
</feature>
<keyword evidence="7 13" id="KW-0594">Phospholipid biosynthesis</keyword>
<evidence type="ECO:0000256" key="7">
    <source>
        <dbReference type="ARBA" id="ARBA00023209"/>
    </source>
</evidence>
<dbReference type="RefSeq" id="WP_178931245.1">
    <property type="nucleotide sequence ID" value="NZ_JACBAZ010000001.1"/>
</dbReference>
<evidence type="ECO:0000313" key="20">
    <source>
        <dbReference type="EMBL" id="NWK54735.1"/>
    </source>
</evidence>
<comment type="catalytic activity">
    <reaction evidence="13">
        <text>sn-glycerol 3-phosphate + NAD(+) = dihydroxyacetone phosphate + NADH + H(+)</text>
        <dbReference type="Rhea" id="RHEA:11092"/>
        <dbReference type="ChEBI" id="CHEBI:15378"/>
        <dbReference type="ChEBI" id="CHEBI:57540"/>
        <dbReference type="ChEBI" id="CHEBI:57597"/>
        <dbReference type="ChEBI" id="CHEBI:57642"/>
        <dbReference type="ChEBI" id="CHEBI:57945"/>
        <dbReference type="EC" id="1.1.1.94"/>
    </reaction>
</comment>
<organism evidence="20 21">
    <name type="scientific">Oceaniferula marina</name>
    <dbReference type="NCBI Taxonomy" id="2748318"/>
    <lineage>
        <taxon>Bacteria</taxon>
        <taxon>Pseudomonadati</taxon>
        <taxon>Verrucomicrobiota</taxon>
        <taxon>Verrucomicrobiia</taxon>
        <taxon>Verrucomicrobiales</taxon>
        <taxon>Verrucomicrobiaceae</taxon>
        <taxon>Oceaniferula</taxon>
    </lineage>
</organism>
<evidence type="ECO:0000256" key="12">
    <source>
        <dbReference type="ARBA" id="ARBA00080511"/>
    </source>
</evidence>
<dbReference type="EC" id="1.1.1.94" evidence="10 13"/>
<dbReference type="GO" id="GO:0005829">
    <property type="term" value="C:cytosol"/>
    <property type="evidence" value="ECO:0007669"/>
    <property type="project" value="TreeGrafter"/>
</dbReference>
<comment type="subcellular location">
    <subcellularLocation>
        <location evidence="13">Cytoplasm</location>
    </subcellularLocation>
</comment>
<keyword evidence="5 13" id="KW-0520">NAD</keyword>
<keyword evidence="4 13" id="KW-0560">Oxidoreductase</keyword>
<feature type="binding site" evidence="15">
    <location>
        <position position="109"/>
    </location>
    <ligand>
        <name>substrate</name>
    </ligand>
</feature>
<feature type="binding site" evidence="16">
    <location>
        <position position="141"/>
    </location>
    <ligand>
        <name>NAD(+)</name>
        <dbReference type="ChEBI" id="CHEBI:57540"/>
    </ligand>
</feature>
<keyword evidence="6 13" id="KW-0443">Lipid metabolism</keyword>
<feature type="binding site" evidence="13">
    <location>
        <position position="256"/>
    </location>
    <ligand>
        <name>sn-glycerol 3-phosphate</name>
        <dbReference type="ChEBI" id="CHEBI:57597"/>
    </ligand>
</feature>
<dbReference type="PANTHER" id="PTHR11728:SF1">
    <property type="entry name" value="GLYCEROL-3-PHOSPHATE DEHYDROGENASE [NAD(+)] 2, CHLOROPLASTIC"/>
    <property type="match status" value="1"/>
</dbReference>
<dbReference type="NCBIfam" id="NF000940">
    <property type="entry name" value="PRK00094.1-2"/>
    <property type="match status" value="1"/>
</dbReference>
<dbReference type="Gene3D" id="3.40.50.720">
    <property type="entry name" value="NAD(P)-binding Rossmann-like Domain"/>
    <property type="match status" value="1"/>
</dbReference>
<evidence type="ECO:0000256" key="9">
    <source>
        <dbReference type="ARBA" id="ARBA00052716"/>
    </source>
</evidence>
<evidence type="ECO:0000256" key="6">
    <source>
        <dbReference type="ARBA" id="ARBA00023098"/>
    </source>
</evidence>
<evidence type="ECO:0000256" key="13">
    <source>
        <dbReference type="HAMAP-Rule" id="MF_00394"/>
    </source>
</evidence>
<evidence type="ECO:0000256" key="17">
    <source>
        <dbReference type="RuleBase" id="RU000437"/>
    </source>
</evidence>
<comment type="caution">
    <text evidence="20">The sequence shown here is derived from an EMBL/GenBank/DDBJ whole genome shotgun (WGS) entry which is preliminary data.</text>
</comment>
<dbReference type="PIRSF" id="PIRSF000114">
    <property type="entry name" value="Glycerol-3-P_dh"/>
    <property type="match status" value="1"/>
</dbReference>
<dbReference type="PRINTS" id="PR00077">
    <property type="entry name" value="GPDHDRGNASE"/>
</dbReference>
<dbReference type="InterPro" id="IPR036291">
    <property type="entry name" value="NAD(P)-bd_dom_sf"/>
</dbReference>
<comment type="catalytic activity">
    <reaction evidence="9">
        <text>sn-glycerol 3-phosphate + NADP(+) = dihydroxyacetone phosphate + NADPH + H(+)</text>
        <dbReference type="Rhea" id="RHEA:11096"/>
        <dbReference type="ChEBI" id="CHEBI:15378"/>
        <dbReference type="ChEBI" id="CHEBI:57597"/>
        <dbReference type="ChEBI" id="CHEBI:57642"/>
        <dbReference type="ChEBI" id="CHEBI:57783"/>
        <dbReference type="ChEBI" id="CHEBI:58349"/>
        <dbReference type="EC" id="1.1.1.94"/>
    </reaction>
    <physiologicalReaction direction="right-to-left" evidence="9">
        <dbReference type="Rhea" id="RHEA:11098"/>
    </physiologicalReaction>
</comment>
<dbReference type="SUPFAM" id="SSF48179">
    <property type="entry name" value="6-phosphogluconate dehydrogenase C-terminal domain-like"/>
    <property type="match status" value="1"/>
</dbReference>
<feature type="binding site" evidence="13">
    <location>
        <position position="192"/>
    </location>
    <ligand>
        <name>sn-glycerol 3-phosphate</name>
        <dbReference type="ChEBI" id="CHEBI:57597"/>
    </ligand>
</feature>
<keyword evidence="8 13" id="KW-1208">Phospholipid metabolism</keyword>
<dbReference type="GO" id="GO:0051287">
    <property type="term" value="F:NAD binding"/>
    <property type="evidence" value="ECO:0007669"/>
    <property type="project" value="InterPro"/>
</dbReference>
<dbReference type="AlphaFoldDB" id="A0A851GHM4"/>
<feature type="binding site" evidence="13">
    <location>
        <position position="52"/>
    </location>
    <ligand>
        <name>NADPH</name>
        <dbReference type="ChEBI" id="CHEBI:57783"/>
    </ligand>
</feature>
<dbReference type="PANTHER" id="PTHR11728">
    <property type="entry name" value="GLYCEROL-3-PHOSPHATE DEHYDROGENASE"/>
    <property type="match status" value="1"/>
</dbReference>
<dbReference type="PROSITE" id="PS00957">
    <property type="entry name" value="NAD_G3PDH"/>
    <property type="match status" value="1"/>
</dbReference>
<evidence type="ECO:0000256" key="11">
    <source>
        <dbReference type="ARBA" id="ARBA00069372"/>
    </source>
</evidence>
<evidence type="ECO:0000313" key="21">
    <source>
        <dbReference type="Proteomes" id="UP000557872"/>
    </source>
</evidence>
<evidence type="ECO:0000259" key="18">
    <source>
        <dbReference type="Pfam" id="PF01210"/>
    </source>
</evidence>
<protein>
    <recommendedName>
        <fullName evidence="11 13">Glycerol-3-phosphate dehydrogenase [NAD(P)+]</fullName>
        <ecNumber evidence="10 13">1.1.1.94</ecNumber>
    </recommendedName>
    <alternativeName>
        <fullName evidence="13">NAD(P)(+)-dependent glycerol-3-phosphate dehydrogenase</fullName>
    </alternativeName>
    <alternativeName>
        <fullName evidence="12 13">NAD(P)H-dependent dihydroxyacetone-phosphate reductase</fullName>
    </alternativeName>
</protein>
<dbReference type="InterPro" id="IPR011128">
    <property type="entry name" value="G3P_DH_NAD-dep_N"/>
</dbReference>
<feature type="binding site" evidence="13">
    <location>
        <position position="245"/>
    </location>
    <ligand>
        <name>sn-glycerol 3-phosphate</name>
        <dbReference type="ChEBI" id="CHEBI:57597"/>
    </ligand>
</feature>
<feature type="binding site" evidence="13">
    <location>
        <position position="15"/>
    </location>
    <ligand>
        <name>NADPH</name>
        <dbReference type="ChEBI" id="CHEBI:57783"/>
    </ligand>
</feature>
<evidence type="ECO:0000256" key="5">
    <source>
        <dbReference type="ARBA" id="ARBA00023027"/>
    </source>
</evidence>
<dbReference type="GO" id="GO:0046168">
    <property type="term" value="P:glycerol-3-phosphate catabolic process"/>
    <property type="evidence" value="ECO:0007669"/>
    <property type="project" value="InterPro"/>
</dbReference>
<evidence type="ECO:0000256" key="16">
    <source>
        <dbReference type="PIRSR" id="PIRSR000114-3"/>
    </source>
</evidence>
<feature type="binding site" evidence="13">
    <location>
        <position position="282"/>
    </location>
    <ligand>
        <name>NADPH</name>
        <dbReference type="ChEBI" id="CHEBI:57783"/>
    </ligand>
</feature>
<dbReference type="InterPro" id="IPR013328">
    <property type="entry name" value="6PGD_dom2"/>
</dbReference>
<dbReference type="GO" id="GO:0046167">
    <property type="term" value="P:glycerol-3-phosphate biosynthetic process"/>
    <property type="evidence" value="ECO:0007669"/>
    <property type="project" value="UniProtKB-UniRule"/>
</dbReference>
<dbReference type="InterPro" id="IPR006168">
    <property type="entry name" value="G3P_DH_NAD-dep"/>
</dbReference>
<dbReference type="InterPro" id="IPR008927">
    <property type="entry name" value="6-PGluconate_DH-like_C_sf"/>
</dbReference>
<dbReference type="SUPFAM" id="SSF51735">
    <property type="entry name" value="NAD(P)-binding Rossmann-fold domains"/>
    <property type="match status" value="1"/>
</dbReference>
<reference evidence="20 21" key="1">
    <citation type="submission" date="2020-07" db="EMBL/GenBank/DDBJ databases">
        <title>Roseicoccus Jingziensis gen. nov., sp. nov., isolated from coastal seawater.</title>
        <authorList>
            <person name="Feng X."/>
        </authorList>
    </citation>
    <scope>NUCLEOTIDE SEQUENCE [LARGE SCALE GENOMIC DNA]</scope>
    <source>
        <strain evidence="20 21">N1E253</strain>
    </source>
</reference>
<feature type="binding site" evidence="13">
    <location>
        <position position="137"/>
    </location>
    <ligand>
        <name>sn-glycerol 3-phosphate</name>
        <dbReference type="ChEBI" id="CHEBI:57597"/>
    </ligand>
</feature>
<dbReference type="NCBIfam" id="NF000942">
    <property type="entry name" value="PRK00094.1-4"/>
    <property type="match status" value="1"/>
</dbReference>
<dbReference type="GO" id="GO:0006650">
    <property type="term" value="P:glycerophospholipid metabolic process"/>
    <property type="evidence" value="ECO:0007669"/>
    <property type="project" value="UniProtKB-UniRule"/>
</dbReference>
<dbReference type="GO" id="GO:0008654">
    <property type="term" value="P:phospholipid biosynthetic process"/>
    <property type="evidence" value="ECO:0007669"/>
    <property type="project" value="UniProtKB-KW"/>
</dbReference>
<evidence type="ECO:0000256" key="15">
    <source>
        <dbReference type="PIRSR" id="PIRSR000114-2"/>
    </source>
</evidence>
<evidence type="ECO:0000256" key="14">
    <source>
        <dbReference type="PIRSR" id="PIRSR000114-1"/>
    </source>
</evidence>
<feature type="binding site" evidence="13">
    <location>
        <position position="257"/>
    </location>
    <ligand>
        <name>sn-glycerol 3-phosphate</name>
        <dbReference type="ChEBI" id="CHEBI:57597"/>
    </ligand>
</feature>
<dbReference type="Pfam" id="PF07479">
    <property type="entry name" value="NAD_Gly3P_dh_C"/>
    <property type="match status" value="1"/>
</dbReference>
<comment type="function">
    <text evidence="13">Catalyzes the reduction of the glycolytic intermediate dihydroxyacetone phosphate (DHAP) to sn-glycerol 3-phosphate (G3P), the key precursor for phospholipid synthesis.</text>
</comment>
<name>A0A851GHM4_9BACT</name>
<evidence type="ECO:0000256" key="3">
    <source>
        <dbReference type="ARBA" id="ARBA00022857"/>
    </source>
</evidence>
<feature type="binding site" evidence="16">
    <location>
        <begin position="11"/>
        <end position="16"/>
    </location>
    <ligand>
        <name>NAD(+)</name>
        <dbReference type="ChEBI" id="CHEBI:57540"/>
    </ligand>
</feature>
<dbReference type="UniPathway" id="UPA00940"/>
<feature type="domain" description="Glycerol-3-phosphate dehydrogenase NAD-dependent N-terminal" evidence="18">
    <location>
        <begin position="6"/>
        <end position="161"/>
    </location>
</feature>
<keyword evidence="13" id="KW-0963">Cytoplasm</keyword>
<evidence type="ECO:0000259" key="19">
    <source>
        <dbReference type="Pfam" id="PF07479"/>
    </source>
</evidence>
<gene>
    <name evidence="13" type="primary">gpsA</name>
    <name evidence="20" type="ORF">HW115_03885</name>
</gene>
<feature type="binding site" evidence="13">
    <location>
        <position position="109"/>
    </location>
    <ligand>
        <name>sn-glycerol 3-phosphate</name>
        <dbReference type="ChEBI" id="CHEBI:57597"/>
    </ligand>
</feature>
<feature type="binding site" evidence="13">
    <location>
        <position position="14"/>
    </location>
    <ligand>
        <name>NADPH</name>
        <dbReference type="ChEBI" id="CHEBI:57783"/>
    </ligand>
</feature>
<evidence type="ECO:0000256" key="2">
    <source>
        <dbReference type="ARBA" id="ARBA00022516"/>
    </source>
</evidence>
<accession>A0A851GHM4</accession>
<evidence type="ECO:0000256" key="1">
    <source>
        <dbReference type="ARBA" id="ARBA00011009"/>
    </source>
</evidence>
<keyword evidence="3 13" id="KW-0521">NADP</keyword>
<comment type="pathway">
    <text evidence="13">Membrane lipid metabolism; glycerophospholipid metabolism.</text>
</comment>
<feature type="binding site" evidence="13">
    <location>
        <position position="256"/>
    </location>
    <ligand>
        <name>NADPH</name>
        <dbReference type="ChEBI" id="CHEBI:57783"/>
    </ligand>
</feature>
<sequence length="334" mass="35472">MISTEKVAILGSGSWGTALGTLLAHTFQQVTMIGLETDVAEDINTRHRNERYLPGLSLQNNIQASTELTSTLDASLILFVIPTSGMRKAVEALAAHPVPQDTVLMSCSKGIEHDTGTRMSEIIREHFPNNPLAVLSGPNHAEEVSLALTSCAVIGSKDEQLSADLQSIFSTPFFRSYTSDDMAGMELGGAIKNVFALAAGIASGLKLGDNAIAALVTRGLAEMTRLGTALGGQAETFMGLSGIGDLMVTCYSSHSRNNRVGKALGEGQQLDDIIANLGMVAEGVPNTKSIYRAARNAGVRTPLIDAVYSILYENRSASSVLKELLSLDMRKETD</sequence>
<dbReference type="GO" id="GO:0047952">
    <property type="term" value="F:glycerol-3-phosphate dehydrogenase [NAD(P)+] activity"/>
    <property type="evidence" value="ECO:0007669"/>
    <property type="project" value="UniProtKB-UniRule"/>
</dbReference>
<keyword evidence="2 13" id="KW-0444">Lipid biosynthesis</keyword>
<dbReference type="FunFam" id="3.40.50.720:FF:000019">
    <property type="entry name" value="Glycerol-3-phosphate dehydrogenase [NAD(P)+]"/>
    <property type="match status" value="1"/>
</dbReference>
<proteinExistence type="inferred from homology"/>
<dbReference type="InterPro" id="IPR006109">
    <property type="entry name" value="G3P_DH_NAD-dep_C"/>
</dbReference>
<feature type="binding site" evidence="16">
    <location>
        <position position="256"/>
    </location>
    <ligand>
        <name>NAD(+)</name>
        <dbReference type="ChEBI" id="CHEBI:57540"/>
    </ligand>
</feature>
<dbReference type="GO" id="GO:0005975">
    <property type="term" value="P:carbohydrate metabolic process"/>
    <property type="evidence" value="ECO:0007669"/>
    <property type="project" value="InterPro"/>
</dbReference>
<comment type="caution">
    <text evidence="13">Lacks conserved residue(s) required for the propagation of feature annotation.</text>
</comment>
<evidence type="ECO:0000256" key="4">
    <source>
        <dbReference type="ARBA" id="ARBA00023002"/>
    </source>
</evidence>
<feature type="binding site" evidence="13">
    <location>
        <position position="280"/>
    </location>
    <ligand>
        <name>NADPH</name>
        <dbReference type="ChEBI" id="CHEBI:57783"/>
    </ligand>
</feature>
<comment type="similarity">
    <text evidence="1 13 17">Belongs to the NAD-dependent glycerol-3-phosphate dehydrogenase family.</text>
</comment>
<dbReference type="Gene3D" id="1.10.1040.10">
    <property type="entry name" value="N-(1-d-carboxylethyl)-l-norvaline Dehydrogenase, domain 2"/>
    <property type="match status" value="1"/>
</dbReference>
<evidence type="ECO:0000256" key="10">
    <source>
        <dbReference type="ARBA" id="ARBA00066687"/>
    </source>
</evidence>
<dbReference type="Proteomes" id="UP000557872">
    <property type="component" value="Unassembled WGS sequence"/>
</dbReference>
<feature type="binding site" evidence="13">
    <location>
        <position position="109"/>
    </location>
    <ligand>
        <name>NADPH</name>
        <dbReference type="ChEBI" id="CHEBI:57783"/>
    </ligand>
</feature>